<gene>
    <name evidence="1" type="ORF">J437_LFUL005931</name>
</gene>
<organism evidence="1 2">
    <name type="scientific">Ladona fulva</name>
    <name type="common">Scarce chaser dragonfly</name>
    <name type="synonym">Libellula fulva</name>
    <dbReference type="NCBI Taxonomy" id="123851"/>
    <lineage>
        <taxon>Eukaryota</taxon>
        <taxon>Metazoa</taxon>
        <taxon>Ecdysozoa</taxon>
        <taxon>Arthropoda</taxon>
        <taxon>Hexapoda</taxon>
        <taxon>Insecta</taxon>
        <taxon>Pterygota</taxon>
        <taxon>Palaeoptera</taxon>
        <taxon>Odonata</taxon>
        <taxon>Epiprocta</taxon>
        <taxon>Anisoptera</taxon>
        <taxon>Libelluloidea</taxon>
        <taxon>Libellulidae</taxon>
        <taxon>Ladona</taxon>
    </lineage>
</organism>
<comment type="caution">
    <text evidence="1">The sequence shown here is derived from an EMBL/GenBank/DDBJ whole genome shotgun (WGS) entry which is preliminary data.</text>
</comment>
<proteinExistence type="predicted"/>
<evidence type="ECO:0000313" key="1">
    <source>
        <dbReference type="EMBL" id="KAG8225505.1"/>
    </source>
</evidence>
<evidence type="ECO:0008006" key="3">
    <source>
        <dbReference type="Google" id="ProtNLM"/>
    </source>
</evidence>
<dbReference type="OrthoDB" id="6624721at2759"/>
<accession>A0A8K0JZE2</accession>
<sequence length="86" mass="9781">MLPIAPIVEKCQRTFPERKLQVTSREDGLDDNPACPTCPPETEDAEHVFFECPRVSEHRDKLKNIFGMILTLEGPIARCLPKEKFG</sequence>
<evidence type="ECO:0000313" key="2">
    <source>
        <dbReference type="Proteomes" id="UP000792457"/>
    </source>
</evidence>
<reference evidence="1" key="2">
    <citation type="submission" date="2017-10" db="EMBL/GenBank/DDBJ databases">
        <title>Ladona fulva Genome sequencing and assembly.</title>
        <authorList>
            <person name="Murali S."/>
            <person name="Richards S."/>
            <person name="Bandaranaike D."/>
            <person name="Bellair M."/>
            <person name="Blankenburg K."/>
            <person name="Chao H."/>
            <person name="Dinh H."/>
            <person name="Doddapaneni H."/>
            <person name="Dugan-Rocha S."/>
            <person name="Elkadiri S."/>
            <person name="Gnanaolivu R."/>
            <person name="Hernandez B."/>
            <person name="Skinner E."/>
            <person name="Javaid M."/>
            <person name="Lee S."/>
            <person name="Li M."/>
            <person name="Ming W."/>
            <person name="Munidasa M."/>
            <person name="Muniz J."/>
            <person name="Nguyen L."/>
            <person name="Hughes D."/>
            <person name="Osuji N."/>
            <person name="Pu L.-L."/>
            <person name="Puazo M."/>
            <person name="Qu C."/>
            <person name="Quiroz J."/>
            <person name="Raj R."/>
            <person name="Weissenberger G."/>
            <person name="Xin Y."/>
            <person name="Zou X."/>
            <person name="Han Y."/>
            <person name="Worley K."/>
            <person name="Muzny D."/>
            <person name="Gibbs R."/>
        </authorList>
    </citation>
    <scope>NUCLEOTIDE SEQUENCE</scope>
    <source>
        <strain evidence="1">Sampled in the wild</strain>
    </source>
</reference>
<protein>
    <recommendedName>
        <fullName evidence="3">Reverse transcriptase zinc-binding domain-containing protein</fullName>
    </recommendedName>
</protein>
<dbReference type="AlphaFoldDB" id="A0A8K0JZE2"/>
<keyword evidence="2" id="KW-1185">Reference proteome</keyword>
<name>A0A8K0JZE2_LADFU</name>
<dbReference type="EMBL" id="KZ308240">
    <property type="protein sequence ID" value="KAG8225505.1"/>
    <property type="molecule type" value="Genomic_DNA"/>
</dbReference>
<reference evidence="1" key="1">
    <citation type="submission" date="2013-04" db="EMBL/GenBank/DDBJ databases">
        <authorList>
            <person name="Qu J."/>
            <person name="Murali S.C."/>
            <person name="Bandaranaike D."/>
            <person name="Bellair M."/>
            <person name="Blankenburg K."/>
            <person name="Chao H."/>
            <person name="Dinh H."/>
            <person name="Doddapaneni H."/>
            <person name="Downs B."/>
            <person name="Dugan-Rocha S."/>
            <person name="Elkadiri S."/>
            <person name="Gnanaolivu R.D."/>
            <person name="Hernandez B."/>
            <person name="Javaid M."/>
            <person name="Jayaseelan J.C."/>
            <person name="Lee S."/>
            <person name="Li M."/>
            <person name="Ming W."/>
            <person name="Munidasa M."/>
            <person name="Muniz J."/>
            <person name="Nguyen L."/>
            <person name="Ongeri F."/>
            <person name="Osuji N."/>
            <person name="Pu L.-L."/>
            <person name="Puazo M."/>
            <person name="Qu C."/>
            <person name="Quiroz J."/>
            <person name="Raj R."/>
            <person name="Weissenberger G."/>
            <person name="Xin Y."/>
            <person name="Zou X."/>
            <person name="Han Y."/>
            <person name="Richards S."/>
            <person name="Worley K."/>
            <person name="Muzny D."/>
            <person name="Gibbs R."/>
        </authorList>
    </citation>
    <scope>NUCLEOTIDE SEQUENCE</scope>
    <source>
        <strain evidence="1">Sampled in the wild</strain>
    </source>
</reference>
<dbReference type="Proteomes" id="UP000792457">
    <property type="component" value="Unassembled WGS sequence"/>
</dbReference>